<evidence type="ECO:0000313" key="3">
    <source>
        <dbReference type="Proteomes" id="UP000265520"/>
    </source>
</evidence>
<evidence type="ECO:0000313" key="2">
    <source>
        <dbReference type="EMBL" id="MCI74680.1"/>
    </source>
</evidence>
<evidence type="ECO:0000256" key="1">
    <source>
        <dbReference type="SAM" id="MobiDB-lite"/>
    </source>
</evidence>
<organism evidence="2 3">
    <name type="scientific">Trifolium medium</name>
    <dbReference type="NCBI Taxonomy" id="97028"/>
    <lineage>
        <taxon>Eukaryota</taxon>
        <taxon>Viridiplantae</taxon>
        <taxon>Streptophyta</taxon>
        <taxon>Embryophyta</taxon>
        <taxon>Tracheophyta</taxon>
        <taxon>Spermatophyta</taxon>
        <taxon>Magnoliopsida</taxon>
        <taxon>eudicotyledons</taxon>
        <taxon>Gunneridae</taxon>
        <taxon>Pentapetalae</taxon>
        <taxon>rosids</taxon>
        <taxon>fabids</taxon>
        <taxon>Fabales</taxon>
        <taxon>Fabaceae</taxon>
        <taxon>Papilionoideae</taxon>
        <taxon>50 kb inversion clade</taxon>
        <taxon>NPAAA clade</taxon>
        <taxon>Hologalegina</taxon>
        <taxon>IRL clade</taxon>
        <taxon>Trifolieae</taxon>
        <taxon>Trifolium</taxon>
    </lineage>
</organism>
<comment type="caution">
    <text evidence="2">The sequence shown here is derived from an EMBL/GenBank/DDBJ whole genome shotgun (WGS) entry which is preliminary data.</text>
</comment>
<name>A0A392UQT4_9FABA</name>
<sequence length="30" mass="3578">AKEQARARASQRVEHEQEEEELSQEIINLR</sequence>
<feature type="compositionally biased region" description="Basic and acidic residues" evidence="1">
    <location>
        <begin position="1"/>
        <end position="15"/>
    </location>
</feature>
<accession>A0A392UQT4</accession>
<keyword evidence="3" id="KW-1185">Reference proteome</keyword>
<feature type="region of interest" description="Disordered" evidence="1">
    <location>
        <begin position="1"/>
        <end position="30"/>
    </location>
</feature>
<feature type="non-terminal residue" evidence="2">
    <location>
        <position position="1"/>
    </location>
</feature>
<dbReference type="EMBL" id="LXQA010865574">
    <property type="protein sequence ID" value="MCI74680.1"/>
    <property type="molecule type" value="Genomic_DNA"/>
</dbReference>
<dbReference type="AlphaFoldDB" id="A0A392UQT4"/>
<proteinExistence type="predicted"/>
<dbReference type="Proteomes" id="UP000265520">
    <property type="component" value="Unassembled WGS sequence"/>
</dbReference>
<protein>
    <submittedName>
        <fullName evidence="2">Uncharacterized protein</fullName>
    </submittedName>
</protein>
<reference evidence="2 3" key="1">
    <citation type="journal article" date="2018" name="Front. Plant Sci.">
        <title>Red Clover (Trifolium pratense) and Zigzag Clover (T. medium) - A Picture of Genomic Similarities and Differences.</title>
        <authorList>
            <person name="Dluhosova J."/>
            <person name="Istvanek J."/>
            <person name="Nedelnik J."/>
            <person name="Repkova J."/>
        </authorList>
    </citation>
    <scope>NUCLEOTIDE SEQUENCE [LARGE SCALE GENOMIC DNA]</scope>
    <source>
        <strain evidence="3">cv. 10/8</strain>
        <tissue evidence="2">Leaf</tissue>
    </source>
</reference>